<proteinExistence type="predicted"/>
<dbReference type="EMBL" id="JAODAN010000003">
    <property type="protein sequence ID" value="KAK1925651.1"/>
    <property type="molecule type" value="Genomic_DNA"/>
</dbReference>
<sequence length="227" mass="24871">MTIEVETIRMILHSTTLTTVLKRLHTDRSTPLTPLPFRAFTFPQDQASSLMTSSKPCLAGMDALRKEDHADLVRGIQAVFAGFVAASRAKQIPPTIRSLWASDQLYLFKSSLCYLASSCGAITAKGLEEDTTLQRLLADVLLRSNVSEQCGVVLYGRTHDKLLRPDIQVDALDDVDRVIDVPWQLRQKAADRISSRPLAVSPMSTTSASPVSPSPSPSVSVPGWWHG</sequence>
<dbReference type="AlphaFoldDB" id="A0AAD9FSV2"/>
<evidence type="ECO:0000313" key="2">
    <source>
        <dbReference type="EMBL" id="KAK1925651.1"/>
    </source>
</evidence>
<organism evidence="2 3">
    <name type="scientific">Papiliotrema laurentii</name>
    <name type="common">Cryptococcus laurentii</name>
    <dbReference type="NCBI Taxonomy" id="5418"/>
    <lineage>
        <taxon>Eukaryota</taxon>
        <taxon>Fungi</taxon>
        <taxon>Dikarya</taxon>
        <taxon>Basidiomycota</taxon>
        <taxon>Agaricomycotina</taxon>
        <taxon>Tremellomycetes</taxon>
        <taxon>Tremellales</taxon>
        <taxon>Rhynchogastremaceae</taxon>
        <taxon>Papiliotrema</taxon>
    </lineage>
</organism>
<accession>A0AAD9FSV2</accession>
<evidence type="ECO:0000313" key="3">
    <source>
        <dbReference type="Proteomes" id="UP001182556"/>
    </source>
</evidence>
<dbReference type="Proteomes" id="UP001182556">
    <property type="component" value="Unassembled WGS sequence"/>
</dbReference>
<name>A0AAD9FSV2_PAPLA</name>
<protein>
    <submittedName>
        <fullName evidence="2">Uncharacterized protein</fullName>
    </submittedName>
</protein>
<feature type="region of interest" description="Disordered" evidence="1">
    <location>
        <begin position="199"/>
        <end position="227"/>
    </location>
</feature>
<reference evidence="2" key="1">
    <citation type="submission" date="2023-02" db="EMBL/GenBank/DDBJ databases">
        <title>Identification and recombinant expression of a fungal hydrolase from Papiliotrema laurentii that hydrolyzes apple cutin and clears colloidal polyester polyurethane.</title>
        <authorList>
            <consortium name="DOE Joint Genome Institute"/>
            <person name="Roman V.A."/>
            <person name="Bojanowski C."/>
            <person name="Crable B.R."/>
            <person name="Wagner D.N."/>
            <person name="Hung C.S."/>
            <person name="Nadeau L.J."/>
            <person name="Schratz L."/>
            <person name="Haridas S."/>
            <person name="Pangilinan J."/>
            <person name="Lipzen A."/>
            <person name="Na H."/>
            <person name="Yan M."/>
            <person name="Ng V."/>
            <person name="Grigoriev I.V."/>
            <person name="Spatafora J.W."/>
            <person name="Barlow D."/>
            <person name="Biffinger J."/>
            <person name="Kelley-Loughnane N."/>
            <person name="Varaljay V.A."/>
            <person name="Crookes-Goodson W.J."/>
        </authorList>
    </citation>
    <scope>NUCLEOTIDE SEQUENCE</scope>
    <source>
        <strain evidence="2">5307AH</strain>
    </source>
</reference>
<comment type="caution">
    <text evidence="2">The sequence shown here is derived from an EMBL/GenBank/DDBJ whole genome shotgun (WGS) entry which is preliminary data.</text>
</comment>
<gene>
    <name evidence="2" type="ORF">DB88DRAFT_203895</name>
</gene>
<evidence type="ECO:0000256" key="1">
    <source>
        <dbReference type="SAM" id="MobiDB-lite"/>
    </source>
</evidence>
<keyword evidence="3" id="KW-1185">Reference proteome</keyword>